<feature type="chain" id="PRO_5032791122" description="Tectonic domain-containing protein" evidence="5">
    <location>
        <begin position="25"/>
        <end position="643"/>
    </location>
</feature>
<dbReference type="Pfam" id="PF25752">
    <property type="entry name" value="DUF1619_N"/>
    <property type="match status" value="1"/>
</dbReference>
<evidence type="ECO:0000313" key="9">
    <source>
        <dbReference type="Proteomes" id="UP000655588"/>
    </source>
</evidence>
<name>A0A833RYG9_9HYME</name>
<evidence type="ECO:0000256" key="2">
    <source>
        <dbReference type="ARBA" id="ARBA00022729"/>
    </source>
</evidence>
<dbReference type="InterPro" id="IPR057724">
    <property type="entry name" value="TCTN1-3_N"/>
</dbReference>
<organism evidence="8 9">
    <name type="scientific">Frieseomelitta varia</name>
    <dbReference type="NCBI Taxonomy" id="561572"/>
    <lineage>
        <taxon>Eukaryota</taxon>
        <taxon>Metazoa</taxon>
        <taxon>Ecdysozoa</taxon>
        <taxon>Arthropoda</taxon>
        <taxon>Hexapoda</taxon>
        <taxon>Insecta</taxon>
        <taxon>Pterygota</taxon>
        <taxon>Neoptera</taxon>
        <taxon>Endopterygota</taxon>
        <taxon>Hymenoptera</taxon>
        <taxon>Apocrita</taxon>
        <taxon>Aculeata</taxon>
        <taxon>Apoidea</taxon>
        <taxon>Anthophila</taxon>
        <taxon>Apidae</taxon>
        <taxon>Frieseomelitta</taxon>
    </lineage>
</organism>
<comment type="similarity">
    <text evidence="1">Belongs to the tectonic family.</text>
</comment>
<sequence length="643" mass="74254">MFLIKFILIFLYLISNDFISHVKSIYAKKVEETYTCVNETECVYILEETSSTTVENIYNTTNSIISSSTYPSQTPKFQLVPTTQVPHKIKFSNEARNQSVYKIDSDICECDLTVSSCDINCCCDKNCNSFHLTVFSYCESHQPELFDKRYCYNRNFIQRNNTPFILEKLANNLFCILYDNLPPTYDMNYELDIKTAEDLRKVINSNRPTWKWTDQIYIPEYNTFSPYQDGDVMWIIYNNYIQPFEILQSGFTALCSFKKTLKYLRNWKDQCLQTELINTNKFLFPTAFNNFTIIPSPHLLNETYILVSDQVCPKNVCLTLTNYYCKNYWKTCSNNTLLGSCSNGKCYNIVTGVKYLIIHNGSMGINHVDVYFNIGNVSQHFYQQFQVIYEWVELDKEKSFSLSGNPGYIIGKPLIIGTLKVNKKTKYINFNRTSSFLTLPIATKSGECNKIDRYTLAFGEDIKLKCSIFLHTNNFGTVPCIELQNLTMRNFSSNDSTDWAQILLDRIPQNVIVGQFVNGRLYCSGLITSIHLNILYSALTKPETLNNHIIIGVGITFSAESNISWSKCLYENCSDILKVDVISYVTFHDISKPSKYYFAGGPNLDITLPYDFFYPFLSSSICVKSNNFLISIIWGMILYNLFY</sequence>
<dbReference type="AlphaFoldDB" id="A0A833RYG9"/>
<feature type="domain" description="Tectonic-1-3" evidence="6">
    <location>
        <begin position="404"/>
        <end position="540"/>
    </location>
</feature>
<evidence type="ECO:0008006" key="10">
    <source>
        <dbReference type="Google" id="ProtNLM"/>
    </source>
</evidence>
<dbReference type="GO" id="GO:0035869">
    <property type="term" value="C:ciliary transition zone"/>
    <property type="evidence" value="ECO:0007669"/>
    <property type="project" value="TreeGrafter"/>
</dbReference>
<proteinExistence type="inferred from homology"/>
<evidence type="ECO:0000313" key="8">
    <source>
        <dbReference type="EMBL" id="KAF3422015.1"/>
    </source>
</evidence>
<reference evidence="8" key="1">
    <citation type="submission" date="2019-11" db="EMBL/GenBank/DDBJ databases">
        <title>The nuclear and mitochondrial genomes of Frieseomelitta varia - a highly eusocial stingless bee (Meliponini) with a permanently sterile worker caste.</title>
        <authorList>
            <person name="Freitas F.C.P."/>
            <person name="Lourenco A.P."/>
            <person name="Nunes F.M.F."/>
            <person name="Paschoal A.R."/>
            <person name="Abreu F.C.P."/>
            <person name="Barbin F.O."/>
            <person name="Bataglia L."/>
            <person name="Cardoso-Junior C.A.M."/>
            <person name="Cervoni M.S."/>
            <person name="Silva S.R."/>
            <person name="Dalarmi F."/>
            <person name="Del Lama M.A."/>
            <person name="Depintor T.S."/>
            <person name="Ferreira K.M."/>
            <person name="Goria P.S."/>
            <person name="Jaskot M.C."/>
            <person name="Lago D.C."/>
            <person name="Luna-Lucena D."/>
            <person name="Moda L.M."/>
            <person name="Nascimento L."/>
            <person name="Pedrino M."/>
            <person name="Rabico F.O."/>
            <person name="Sanches F.C."/>
            <person name="Santos D.E."/>
            <person name="Santos C.G."/>
            <person name="Vieira J."/>
            <person name="Lopes T.F."/>
            <person name="Barchuk A.R."/>
            <person name="Hartfelder K."/>
            <person name="Simoes Z.L.P."/>
            <person name="Bitondi M.M.G."/>
            <person name="Pinheiro D.G."/>
        </authorList>
    </citation>
    <scope>NUCLEOTIDE SEQUENCE</scope>
    <source>
        <strain evidence="8">USP_RPSP 00005682</strain>
        <tissue evidence="8">Whole individual</tissue>
    </source>
</reference>
<feature type="signal peptide" evidence="5">
    <location>
        <begin position="1"/>
        <end position="24"/>
    </location>
</feature>
<feature type="domain" description="Tectonic-1-3 N-terminal" evidence="7">
    <location>
        <begin position="97"/>
        <end position="185"/>
    </location>
</feature>
<dbReference type="PANTHER" id="PTHR14611:SF2">
    <property type="entry name" value="TECTONIC"/>
    <property type="match status" value="1"/>
</dbReference>
<keyword evidence="2 5" id="KW-0732">Signal</keyword>
<accession>A0A833RYG9</accession>
<dbReference type="InterPro" id="IPR040354">
    <property type="entry name" value="TCTN1-3"/>
</dbReference>
<keyword evidence="4" id="KW-0325">Glycoprotein</keyword>
<evidence type="ECO:0000259" key="6">
    <source>
        <dbReference type="Pfam" id="PF07773"/>
    </source>
</evidence>
<evidence type="ECO:0000256" key="5">
    <source>
        <dbReference type="SAM" id="SignalP"/>
    </source>
</evidence>
<evidence type="ECO:0000256" key="1">
    <source>
        <dbReference type="ARBA" id="ARBA00007633"/>
    </source>
</evidence>
<dbReference type="Pfam" id="PF07773">
    <property type="entry name" value="TCTN_DUF1619"/>
    <property type="match status" value="1"/>
</dbReference>
<dbReference type="InterPro" id="IPR011677">
    <property type="entry name" value="TCTN1-3_dom"/>
</dbReference>
<comment type="caution">
    <text evidence="8">The sequence shown here is derived from an EMBL/GenBank/DDBJ whole genome shotgun (WGS) entry which is preliminary data.</text>
</comment>
<evidence type="ECO:0000259" key="7">
    <source>
        <dbReference type="Pfam" id="PF25752"/>
    </source>
</evidence>
<evidence type="ECO:0000256" key="4">
    <source>
        <dbReference type="ARBA" id="ARBA00023180"/>
    </source>
</evidence>
<keyword evidence="3" id="KW-0970">Cilium biogenesis/degradation</keyword>
<dbReference type="GO" id="GO:0060271">
    <property type="term" value="P:cilium assembly"/>
    <property type="evidence" value="ECO:0007669"/>
    <property type="project" value="TreeGrafter"/>
</dbReference>
<protein>
    <recommendedName>
        <fullName evidence="10">Tectonic domain-containing protein</fullName>
    </recommendedName>
</protein>
<dbReference type="Proteomes" id="UP000655588">
    <property type="component" value="Unassembled WGS sequence"/>
</dbReference>
<evidence type="ECO:0000256" key="3">
    <source>
        <dbReference type="ARBA" id="ARBA00022794"/>
    </source>
</evidence>
<gene>
    <name evidence="8" type="ORF">E2986_12042</name>
</gene>
<keyword evidence="9" id="KW-1185">Reference proteome</keyword>
<dbReference type="EMBL" id="WNWW01000790">
    <property type="protein sequence ID" value="KAF3422015.1"/>
    <property type="molecule type" value="Genomic_DNA"/>
</dbReference>
<dbReference type="PANTHER" id="PTHR14611">
    <property type="entry name" value="TECTONIC FAMILY MEMBER"/>
    <property type="match status" value="1"/>
</dbReference>